<feature type="transmembrane region" description="Helical" evidence="1">
    <location>
        <begin position="718"/>
        <end position="741"/>
    </location>
</feature>
<dbReference type="EMBL" id="JBIGHZ010000001">
    <property type="protein sequence ID" value="MFG6446719.1"/>
    <property type="molecule type" value="Genomic_DNA"/>
</dbReference>
<keyword evidence="1" id="KW-0812">Transmembrane</keyword>
<feature type="transmembrane region" description="Helical" evidence="1">
    <location>
        <begin position="314"/>
        <end position="334"/>
    </location>
</feature>
<evidence type="ECO:0000256" key="1">
    <source>
        <dbReference type="SAM" id="Phobius"/>
    </source>
</evidence>
<dbReference type="Proteomes" id="UP001606099">
    <property type="component" value="Unassembled WGS sequence"/>
</dbReference>
<dbReference type="PANTHER" id="PTHR33406">
    <property type="entry name" value="MEMBRANE PROTEIN MJ1562-RELATED"/>
    <property type="match status" value="1"/>
</dbReference>
<feature type="transmembrane region" description="Helical" evidence="1">
    <location>
        <begin position="639"/>
        <end position="659"/>
    </location>
</feature>
<organism evidence="2 3">
    <name type="scientific">Roseateles rivi</name>
    <dbReference type="NCBI Taxonomy" id="3299028"/>
    <lineage>
        <taxon>Bacteria</taxon>
        <taxon>Pseudomonadati</taxon>
        <taxon>Pseudomonadota</taxon>
        <taxon>Betaproteobacteria</taxon>
        <taxon>Burkholderiales</taxon>
        <taxon>Sphaerotilaceae</taxon>
        <taxon>Roseateles</taxon>
    </lineage>
</organism>
<dbReference type="InterPro" id="IPR050545">
    <property type="entry name" value="Mycobact_MmpL"/>
</dbReference>
<comment type="caution">
    <text evidence="2">The sequence shown here is derived from an EMBL/GenBank/DDBJ whole genome shotgun (WGS) entry which is preliminary data.</text>
</comment>
<dbReference type="PANTHER" id="PTHR33406:SF13">
    <property type="entry name" value="MEMBRANE PROTEIN YDFJ"/>
    <property type="match status" value="1"/>
</dbReference>
<accession>A0ABW7FQV2</accession>
<dbReference type="SUPFAM" id="SSF82866">
    <property type="entry name" value="Multidrug efflux transporter AcrB transmembrane domain"/>
    <property type="match status" value="2"/>
</dbReference>
<dbReference type="Gene3D" id="1.20.1640.10">
    <property type="entry name" value="Multidrug efflux transporter AcrB transmembrane domain"/>
    <property type="match status" value="2"/>
</dbReference>
<feature type="transmembrane region" description="Helical" evidence="1">
    <location>
        <begin position="689"/>
        <end position="711"/>
    </location>
</feature>
<feature type="transmembrane region" description="Helical" evidence="1">
    <location>
        <begin position="382"/>
        <end position="403"/>
    </location>
</feature>
<reference evidence="2 3" key="1">
    <citation type="submission" date="2024-08" db="EMBL/GenBank/DDBJ databases">
        <authorList>
            <person name="Lu H."/>
        </authorList>
    </citation>
    <scope>NUCLEOTIDE SEQUENCE [LARGE SCALE GENOMIC DNA]</scope>
    <source>
        <strain evidence="2 3">BYS180W</strain>
    </source>
</reference>
<sequence>MRTWFLAPHRHRRLAWLWLALVLAVLGHNAWLWLSSGRVLDSDIMAMLPKTQQDEVVGSALRGLAQAGEGRVIVLVGATQAQQARAAGDTLAEQLRQQGLQARYQVAGTQESAWVDFYRPRQGVLLTPQDRQLLQTATADSLVQQALAGLHQTVGMPRLEHWTRDPLNLAGRWMLQRAQLSPVRVEQGRLMVQHEGWHYAVLVLQGGDSAFALRQQQDLVQRLDAAQAQARLQWGSTELRLLRAGIPLFAVAAAEQAHQEVHTIGLGSLIAVVLLTWWAFGSLRPRVLVTLSMAVGLLAAVSTTWLVFGNVHLLTLVFGATLLGVAENYGSNYFCARMGSPLQDKFALLGVQWPTVSLAMLTTVVAYALMAIAPFPGLQQMALFSATGLVVAFVTVQLWFPWLEGAAPAPRPLARWLGGWRARWWQPKSGAVVWALGALLLATVAVALLWRSNDDIRSLQSAPPQLIEAQREVGRIMRLPALGQFYVVTAAAEQDLLQREEALVARIEALGVRAQAVSQWVPSLRRQAQDGGLRQQRLVALRAPLAQAVGQDLPSAPNDWLPLHPEAWLQSAVSEPLRAQWLGQQADGRWASVVLLHGDPSSGVLPLPALAALQDPAGGVSWVDKVGSTSQLMQHYRVLMVYLLLVGYGVVWAVLACRFGRRAWRALAPTALASMLSVALLLACGQSLQLFHVLPLLILLGLGVDYGIFLLEQPQPQLLAPFLSVSLSALSTLMSFGLLALSSTPALRAFGLTMLLGVSLSWWLSPVFLPQTKEHD</sequence>
<feature type="transmembrane region" description="Helical" evidence="1">
    <location>
        <begin position="431"/>
        <end position="450"/>
    </location>
</feature>
<name>A0ABW7FQV2_9BURK</name>
<feature type="transmembrane region" description="Helical" evidence="1">
    <location>
        <begin position="346"/>
        <end position="370"/>
    </location>
</feature>
<keyword evidence="3" id="KW-1185">Reference proteome</keyword>
<keyword evidence="1" id="KW-1133">Transmembrane helix</keyword>
<gene>
    <name evidence="2" type="ORF">ACG0Z6_00530</name>
</gene>
<feature type="transmembrane region" description="Helical" evidence="1">
    <location>
        <begin position="261"/>
        <end position="280"/>
    </location>
</feature>
<keyword evidence="1" id="KW-0472">Membrane</keyword>
<dbReference type="RefSeq" id="WP_394457808.1">
    <property type="nucleotide sequence ID" value="NZ_JBIGHZ010000001.1"/>
</dbReference>
<feature type="transmembrane region" description="Helical" evidence="1">
    <location>
        <begin position="287"/>
        <end position="308"/>
    </location>
</feature>
<feature type="transmembrane region" description="Helical" evidence="1">
    <location>
        <begin position="747"/>
        <end position="769"/>
    </location>
</feature>
<feature type="transmembrane region" description="Helical" evidence="1">
    <location>
        <begin position="666"/>
        <end position="683"/>
    </location>
</feature>
<evidence type="ECO:0000313" key="2">
    <source>
        <dbReference type="EMBL" id="MFG6446719.1"/>
    </source>
</evidence>
<proteinExistence type="predicted"/>
<evidence type="ECO:0000313" key="3">
    <source>
        <dbReference type="Proteomes" id="UP001606099"/>
    </source>
</evidence>
<protein>
    <submittedName>
        <fullName evidence="2">MMPL family transporter</fullName>
    </submittedName>
</protein>